<sequence>MTANFNIGGENNYIVGTISGLSNPSDNITISNTSSTGDINVKLGSDTSTSKFAIDNTVYDMFSVSGDKTTKFRSSNITSNNTSYDVGEKSKIQLVGKSDDDLSSSVVQLNFNADIPTLSLDTVLVKSNNVEDIDRSVNGTYIVDTLLKGIINRTTNGEVTDFLPDAATLVGGVNQRVVGNTFYFMVHNKVERTLANIRKSIFIDVQSGGTFISESQDVKYLTPGQSSLFKVVLTNVSSSFESYSLYRMGTQGERSSDYALRSFTNHSTPKSLAITGGVTYILPDIITNADFTKFYATDTFFEVSGSSAGIINKGPPCNVRIHAIIYLKTDSASDVFIKHDITYDQLPINVNGSQGAMYKTGTVSGGVTLDVMKLNLPTDGSISLTITSDTTCNVEIITCQLSVYQVK</sequence>
<organism evidence="1">
    <name type="scientific">viral metagenome</name>
    <dbReference type="NCBI Taxonomy" id="1070528"/>
    <lineage>
        <taxon>unclassified sequences</taxon>
        <taxon>metagenomes</taxon>
        <taxon>organismal metagenomes</taxon>
    </lineage>
</organism>
<name>A0A6C0LLQ7_9ZZZZ</name>
<accession>A0A6C0LLQ7</accession>
<protein>
    <submittedName>
        <fullName evidence="1">Uncharacterized protein</fullName>
    </submittedName>
</protein>
<proteinExistence type="predicted"/>
<dbReference type="EMBL" id="MN740510">
    <property type="protein sequence ID" value="QHU30631.1"/>
    <property type="molecule type" value="Genomic_DNA"/>
</dbReference>
<reference evidence="1" key="1">
    <citation type="journal article" date="2020" name="Nature">
        <title>Giant virus diversity and host interactions through global metagenomics.</title>
        <authorList>
            <person name="Schulz F."/>
            <person name="Roux S."/>
            <person name="Paez-Espino D."/>
            <person name="Jungbluth S."/>
            <person name="Walsh D.A."/>
            <person name="Denef V.J."/>
            <person name="McMahon K.D."/>
            <person name="Konstantinidis K.T."/>
            <person name="Eloe-Fadrosh E.A."/>
            <person name="Kyrpides N.C."/>
            <person name="Woyke T."/>
        </authorList>
    </citation>
    <scope>NUCLEOTIDE SEQUENCE</scope>
    <source>
        <strain evidence="1">GVMAG-M-3300027833-19</strain>
    </source>
</reference>
<dbReference type="AlphaFoldDB" id="A0A6C0LLQ7"/>
<evidence type="ECO:0000313" key="1">
    <source>
        <dbReference type="EMBL" id="QHU30631.1"/>
    </source>
</evidence>